<evidence type="ECO:0008006" key="7">
    <source>
        <dbReference type="Google" id="ProtNLM"/>
    </source>
</evidence>
<proteinExistence type="predicted"/>
<dbReference type="EMBL" id="NAJQ01000504">
    <property type="protein sequence ID" value="TKA68492.1"/>
    <property type="molecule type" value="Genomic_DNA"/>
</dbReference>
<dbReference type="SUPFAM" id="SSF53335">
    <property type="entry name" value="S-adenosyl-L-methionine-dependent methyltransferases"/>
    <property type="match status" value="1"/>
</dbReference>
<name>A0A4U0WXI8_9PEZI</name>
<dbReference type="STRING" id="329884.A0A4U0WXI8"/>
<dbReference type="Gene3D" id="3.40.50.150">
    <property type="entry name" value="Vaccinia Virus protein VP39"/>
    <property type="match status" value="1"/>
</dbReference>
<dbReference type="GO" id="GO:0008757">
    <property type="term" value="F:S-adenosylmethionine-dependent methyltransferase activity"/>
    <property type="evidence" value="ECO:0007669"/>
    <property type="project" value="InterPro"/>
</dbReference>
<dbReference type="InterPro" id="IPR008854">
    <property type="entry name" value="TPMT"/>
</dbReference>
<dbReference type="PANTHER" id="PTHR32183">
    <property type="match status" value="1"/>
</dbReference>
<evidence type="ECO:0000256" key="3">
    <source>
        <dbReference type="ARBA" id="ARBA00022679"/>
    </source>
</evidence>
<evidence type="ECO:0000256" key="2">
    <source>
        <dbReference type="ARBA" id="ARBA00022603"/>
    </source>
</evidence>
<dbReference type="Pfam" id="PF05724">
    <property type="entry name" value="TPMT"/>
    <property type="match status" value="1"/>
</dbReference>
<evidence type="ECO:0000256" key="4">
    <source>
        <dbReference type="ARBA" id="ARBA00022691"/>
    </source>
</evidence>
<evidence type="ECO:0000313" key="5">
    <source>
        <dbReference type="EMBL" id="TKA68492.1"/>
    </source>
</evidence>
<dbReference type="PROSITE" id="PS51585">
    <property type="entry name" value="SAM_MT_TPMT"/>
    <property type="match status" value="1"/>
</dbReference>
<organism evidence="5 6">
    <name type="scientific">Friedmanniomyces simplex</name>
    <dbReference type="NCBI Taxonomy" id="329884"/>
    <lineage>
        <taxon>Eukaryota</taxon>
        <taxon>Fungi</taxon>
        <taxon>Dikarya</taxon>
        <taxon>Ascomycota</taxon>
        <taxon>Pezizomycotina</taxon>
        <taxon>Dothideomycetes</taxon>
        <taxon>Dothideomycetidae</taxon>
        <taxon>Mycosphaerellales</taxon>
        <taxon>Teratosphaeriaceae</taxon>
        <taxon>Friedmanniomyces</taxon>
    </lineage>
</organism>
<reference evidence="5 6" key="1">
    <citation type="submission" date="2017-03" db="EMBL/GenBank/DDBJ databases">
        <title>Genomes of endolithic fungi from Antarctica.</title>
        <authorList>
            <person name="Coleine C."/>
            <person name="Masonjones S."/>
            <person name="Stajich J.E."/>
        </authorList>
    </citation>
    <scope>NUCLEOTIDE SEQUENCE [LARGE SCALE GENOMIC DNA]</scope>
    <source>
        <strain evidence="5 6">CCFEE 5184</strain>
    </source>
</reference>
<sequence length="280" mass="31452">MAQALPEDQRLKLRAQFDGLPIDQHAQGWNELWRANITPWDREKPSPALVDTLKGKTRILGSPFRRDLAKPNDPHPPPRKRVLVPGCGKGYDVLLFSSCGYDAYGLDVSQLALDRANALLQEPSLPHQYPSSLNGRGETKFLLADFFKDDFLASIGGGDFDVIYDYTFLVALPPAMRPAWAKRMSELLSPTGHLICLEFPLGKEPKTGGPPHGVTAVLYEQLLDHPGREVKYNIGGYVCEDRSLDKSHDALVQVDRWRAERTHEAGQGRDHVSIWRHLRE</sequence>
<dbReference type="PANTHER" id="PTHR32183:SF6">
    <property type="entry name" value="CYSTEINE SULFINATE DESULFINASE_CYSTEINE DESULFURASE AND RELATED ENZYMES"/>
    <property type="match status" value="1"/>
</dbReference>
<protein>
    <recommendedName>
        <fullName evidence="7">Methyltransferase domain-containing protein</fullName>
    </recommendedName>
</protein>
<evidence type="ECO:0000313" key="6">
    <source>
        <dbReference type="Proteomes" id="UP000309340"/>
    </source>
</evidence>
<dbReference type="CDD" id="cd02440">
    <property type="entry name" value="AdoMet_MTases"/>
    <property type="match status" value="1"/>
</dbReference>
<dbReference type="OrthoDB" id="276151at2759"/>
<evidence type="ECO:0000256" key="1">
    <source>
        <dbReference type="ARBA" id="ARBA00022553"/>
    </source>
</evidence>
<dbReference type="Proteomes" id="UP000309340">
    <property type="component" value="Unassembled WGS sequence"/>
</dbReference>
<comment type="caution">
    <text evidence="5">The sequence shown here is derived from an EMBL/GenBank/DDBJ whole genome shotgun (WGS) entry which is preliminary data.</text>
</comment>
<dbReference type="InterPro" id="IPR029063">
    <property type="entry name" value="SAM-dependent_MTases_sf"/>
</dbReference>
<keyword evidence="2" id="KW-0489">Methyltransferase</keyword>
<keyword evidence="3" id="KW-0808">Transferase</keyword>
<gene>
    <name evidence="5" type="ORF">B0A55_08793</name>
</gene>
<accession>A0A4U0WXI8</accession>
<keyword evidence="1" id="KW-0597">Phosphoprotein</keyword>
<dbReference type="GO" id="GO:0032259">
    <property type="term" value="P:methylation"/>
    <property type="evidence" value="ECO:0007669"/>
    <property type="project" value="UniProtKB-KW"/>
</dbReference>
<keyword evidence="4" id="KW-0949">S-adenosyl-L-methionine</keyword>
<dbReference type="AlphaFoldDB" id="A0A4U0WXI8"/>
<keyword evidence="6" id="KW-1185">Reference proteome</keyword>